<dbReference type="Gene3D" id="3.40.50.1100">
    <property type="match status" value="2"/>
</dbReference>
<proteinExistence type="inferred from homology"/>
<evidence type="ECO:0000256" key="9">
    <source>
        <dbReference type="ARBA" id="ARBA00047931"/>
    </source>
</evidence>
<sequence length="303" mass="32325">MKFQNILETIGNTPVVKINKLFNSDSEVWIKLEKSNPGGSIKDRIALSMIEDAEAKGLLNKDSIIIEPTSGNTGIGLSLVAAVKGYKLILVMPESMSVERRKIMEAYGAEFVLTPREKGMKGAIEKANELAEVTPNSWIPRQFDNPANVKVHTETTAQEILKDFPDGLDYIITGVGTGGHITGIAQVIKQKYPNVKVIAVEPELSPVLSGGAPGPHPLQGLGAGFVPSILDTSILDGITQIGKDEAFTFAIDAAKKEGLFVGISTGAALAAVAKKLPEIPAGSKILTINYDTGERYLSIEGLF</sequence>
<accession>A0ABM6MSG7</accession>
<dbReference type="NCBIfam" id="TIGR01136">
    <property type="entry name" value="cysKM"/>
    <property type="match status" value="1"/>
</dbReference>
<organism evidence="12 13">
    <name type="scientific">Elizabethkingia anophelis R26</name>
    <dbReference type="NCBI Taxonomy" id="1246994"/>
    <lineage>
        <taxon>Bacteria</taxon>
        <taxon>Pseudomonadati</taxon>
        <taxon>Bacteroidota</taxon>
        <taxon>Flavobacteriia</taxon>
        <taxon>Flavobacteriales</taxon>
        <taxon>Weeksellaceae</taxon>
        <taxon>Elizabethkingia</taxon>
    </lineage>
</organism>
<evidence type="ECO:0000259" key="11">
    <source>
        <dbReference type="Pfam" id="PF00291"/>
    </source>
</evidence>
<name>A0ABM6MSG7_9FLAO</name>
<evidence type="ECO:0000256" key="8">
    <source>
        <dbReference type="ARBA" id="ARBA00023192"/>
    </source>
</evidence>
<dbReference type="PROSITE" id="PS00901">
    <property type="entry name" value="CYS_SYNTHASE"/>
    <property type="match status" value="1"/>
</dbReference>
<evidence type="ECO:0000256" key="2">
    <source>
        <dbReference type="ARBA" id="ARBA00004962"/>
    </source>
</evidence>
<dbReference type="Pfam" id="PF00291">
    <property type="entry name" value="PALP"/>
    <property type="match status" value="1"/>
</dbReference>
<dbReference type="InterPro" id="IPR005856">
    <property type="entry name" value="Cys_synth"/>
</dbReference>
<evidence type="ECO:0000313" key="12">
    <source>
        <dbReference type="EMBL" id="ATC36087.1"/>
    </source>
</evidence>
<dbReference type="EC" id="2.5.1.47" evidence="4 10"/>
<comment type="cofactor">
    <cofactor evidence="1 10">
        <name>pyridoxal 5'-phosphate</name>
        <dbReference type="ChEBI" id="CHEBI:597326"/>
    </cofactor>
</comment>
<comment type="similarity">
    <text evidence="3 10">Belongs to the cysteine synthase/cystathionine beta-synthase family.</text>
</comment>
<protein>
    <recommendedName>
        <fullName evidence="4 10">Cysteine synthase</fullName>
        <ecNumber evidence="4 10">2.5.1.47</ecNumber>
    </recommendedName>
</protein>
<dbReference type="InterPro" id="IPR001216">
    <property type="entry name" value="P-phosphate_BS"/>
</dbReference>
<gene>
    <name evidence="12" type="primary">cysK</name>
    <name evidence="12" type="ORF">BAZ09_007600</name>
</gene>
<keyword evidence="8 10" id="KW-0198">Cysteine biosynthesis</keyword>
<evidence type="ECO:0000256" key="5">
    <source>
        <dbReference type="ARBA" id="ARBA00022605"/>
    </source>
</evidence>
<feature type="domain" description="Tryptophan synthase beta chain-like PALP" evidence="11">
    <location>
        <begin position="7"/>
        <end position="289"/>
    </location>
</feature>
<dbReference type="RefSeq" id="WP_009087099.1">
    <property type="nucleotide sequence ID" value="NZ_ANIW01000049.1"/>
</dbReference>
<evidence type="ECO:0000256" key="6">
    <source>
        <dbReference type="ARBA" id="ARBA00022679"/>
    </source>
</evidence>
<evidence type="ECO:0000256" key="4">
    <source>
        <dbReference type="ARBA" id="ARBA00012681"/>
    </source>
</evidence>
<keyword evidence="13" id="KW-1185">Reference proteome</keyword>
<keyword evidence="7 10" id="KW-0663">Pyridoxal phosphate</keyword>
<comment type="pathway">
    <text evidence="2">Amino-acid biosynthesis; L-cysteine biosynthesis; L-cysteine from L-serine: step 2/2.</text>
</comment>
<dbReference type="InterPro" id="IPR005859">
    <property type="entry name" value="CysK"/>
</dbReference>
<evidence type="ECO:0000256" key="3">
    <source>
        <dbReference type="ARBA" id="ARBA00007103"/>
    </source>
</evidence>
<evidence type="ECO:0000313" key="13">
    <source>
        <dbReference type="Proteomes" id="UP000190057"/>
    </source>
</evidence>
<reference evidence="12 13" key="1">
    <citation type="submission" date="2017-09" db="EMBL/GenBank/DDBJ databases">
        <title>Complete circularized genomes of four mosquito-derived Elizabethkingia anophelis isolates.</title>
        <authorList>
            <person name="Nicholson A.C."/>
            <person name="Xu J."/>
        </authorList>
    </citation>
    <scope>NUCLEOTIDE SEQUENCE [LARGE SCALE GENOMIC DNA]</scope>
    <source>
        <strain evidence="12 13">R26</strain>
    </source>
</reference>
<dbReference type="InterPro" id="IPR050214">
    <property type="entry name" value="Cys_Synth/Cystath_Beta-Synth"/>
</dbReference>
<evidence type="ECO:0000256" key="7">
    <source>
        <dbReference type="ARBA" id="ARBA00022898"/>
    </source>
</evidence>
<dbReference type="PANTHER" id="PTHR10314">
    <property type="entry name" value="CYSTATHIONINE BETA-SYNTHASE"/>
    <property type="match status" value="1"/>
</dbReference>
<dbReference type="Proteomes" id="UP000190057">
    <property type="component" value="Chromosome"/>
</dbReference>
<comment type="catalytic activity">
    <reaction evidence="9 10">
        <text>O-acetyl-L-serine + hydrogen sulfide = L-cysteine + acetate</text>
        <dbReference type="Rhea" id="RHEA:14829"/>
        <dbReference type="ChEBI" id="CHEBI:29919"/>
        <dbReference type="ChEBI" id="CHEBI:30089"/>
        <dbReference type="ChEBI" id="CHEBI:35235"/>
        <dbReference type="ChEBI" id="CHEBI:58340"/>
        <dbReference type="EC" id="2.5.1.47"/>
    </reaction>
</comment>
<keyword evidence="5 10" id="KW-0028">Amino-acid biosynthesis</keyword>
<dbReference type="SUPFAM" id="SSF53686">
    <property type="entry name" value="Tryptophan synthase beta subunit-like PLP-dependent enzymes"/>
    <property type="match status" value="1"/>
</dbReference>
<dbReference type="GeneID" id="56684329"/>
<dbReference type="CDD" id="cd01561">
    <property type="entry name" value="CBS_like"/>
    <property type="match status" value="1"/>
</dbReference>
<dbReference type="EMBL" id="CP023401">
    <property type="protein sequence ID" value="ATC36087.1"/>
    <property type="molecule type" value="Genomic_DNA"/>
</dbReference>
<dbReference type="NCBIfam" id="TIGR01139">
    <property type="entry name" value="cysK"/>
    <property type="match status" value="1"/>
</dbReference>
<dbReference type="InterPro" id="IPR001926">
    <property type="entry name" value="TrpB-like_PALP"/>
</dbReference>
<evidence type="ECO:0000256" key="10">
    <source>
        <dbReference type="RuleBase" id="RU003985"/>
    </source>
</evidence>
<dbReference type="InterPro" id="IPR036052">
    <property type="entry name" value="TrpB-like_PALP_sf"/>
</dbReference>
<keyword evidence="6 10" id="KW-0808">Transferase</keyword>
<evidence type="ECO:0000256" key="1">
    <source>
        <dbReference type="ARBA" id="ARBA00001933"/>
    </source>
</evidence>